<feature type="transmembrane region" description="Helical" evidence="7">
    <location>
        <begin position="272"/>
        <end position="295"/>
    </location>
</feature>
<gene>
    <name evidence="9" type="ORF">E1294_21460</name>
</gene>
<evidence type="ECO:0000313" key="10">
    <source>
        <dbReference type="Proteomes" id="UP000294543"/>
    </source>
</evidence>
<dbReference type="CDD" id="cd06261">
    <property type="entry name" value="TM_PBP2"/>
    <property type="match status" value="1"/>
</dbReference>
<comment type="subcellular location">
    <subcellularLocation>
        <location evidence="1 7">Cell membrane</location>
        <topology evidence="1 7">Multi-pass membrane protein</topology>
    </subcellularLocation>
</comment>
<dbReference type="Proteomes" id="UP000294543">
    <property type="component" value="Unassembled WGS sequence"/>
</dbReference>
<name>A0A4R4WJD9_9ACTN</name>
<dbReference type="PANTHER" id="PTHR43163:SF6">
    <property type="entry name" value="DIPEPTIDE TRANSPORT SYSTEM PERMEASE PROTEIN DPPB-RELATED"/>
    <property type="match status" value="1"/>
</dbReference>
<evidence type="ECO:0000259" key="8">
    <source>
        <dbReference type="PROSITE" id="PS50928"/>
    </source>
</evidence>
<evidence type="ECO:0000256" key="6">
    <source>
        <dbReference type="ARBA" id="ARBA00023136"/>
    </source>
</evidence>
<feature type="transmembrane region" description="Helical" evidence="7">
    <location>
        <begin position="101"/>
        <end position="121"/>
    </location>
</feature>
<dbReference type="PANTHER" id="PTHR43163">
    <property type="entry name" value="DIPEPTIDE TRANSPORT SYSTEM PERMEASE PROTEIN DPPB-RELATED"/>
    <property type="match status" value="1"/>
</dbReference>
<dbReference type="GO" id="GO:0071916">
    <property type="term" value="F:dipeptide transmembrane transporter activity"/>
    <property type="evidence" value="ECO:0007669"/>
    <property type="project" value="TreeGrafter"/>
</dbReference>
<dbReference type="InterPro" id="IPR045621">
    <property type="entry name" value="BPD_transp_1_N"/>
</dbReference>
<feature type="transmembrane region" description="Helical" evidence="7">
    <location>
        <begin position="168"/>
        <end position="187"/>
    </location>
</feature>
<keyword evidence="3" id="KW-1003">Cell membrane</keyword>
<dbReference type="AlphaFoldDB" id="A0A4R4WJD9"/>
<organism evidence="9 10">
    <name type="scientific">Nonomuraea diastatica</name>
    <dbReference type="NCBI Taxonomy" id="1848329"/>
    <lineage>
        <taxon>Bacteria</taxon>
        <taxon>Bacillati</taxon>
        <taxon>Actinomycetota</taxon>
        <taxon>Actinomycetes</taxon>
        <taxon>Streptosporangiales</taxon>
        <taxon>Streptosporangiaceae</taxon>
        <taxon>Nonomuraea</taxon>
    </lineage>
</organism>
<sequence length="308" mass="32473">MTRYALRTAATGVLIVFGAATLVFFIMRAAPGDQALVLLGPDATAAEVAAARTRLGLDQPLPIQYWHYLTQLATLDFGESYRFGQPAVELVLSRLPASVELTLTATVIAMTGVVLGALAGAHRGRWIDRGISGFALTLYSMPPFWIGIMLILVMALQLRLLPSAGVGTPAHIVLPALTLAAPFTALLTRITRSSVADTMAEPYVQRAYAKGLSTREVVTGHVVRNAATPVVTVGALHVSTLLGGAVIVESVFTWPGLGSLLVTAVTNRDYSIVQAAVLLIAVIVVCCNVAADLIAARLDPRVRLGARA</sequence>
<accession>A0A4R4WJD9</accession>
<dbReference type="OrthoDB" id="9778910at2"/>
<dbReference type="InterPro" id="IPR035906">
    <property type="entry name" value="MetI-like_sf"/>
</dbReference>
<protein>
    <submittedName>
        <fullName evidence="9">ABC transporter permease</fullName>
    </submittedName>
</protein>
<keyword evidence="5 7" id="KW-1133">Transmembrane helix</keyword>
<proteinExistence type="inferred from homology"/>
<evidence type="ECO:0000256" key="5">
    <source>
        <dbReference type="ARBA" id="ARBA00022989"/>
    </source>
</evidence>
<evidence type="ECO:0000256" key="3">
    <source>
        <dbReference type="ARBA" id="ARBA00022475"/>
    </source>
</evidence>
<comment type="caution">
    <text evidence="9">The sequence shown here is derived from an EMBL/GenBank/DDBJ whole genome shotgun (WGS) entry which is preliminary data.</text>
</comment>
<keyword evidence="2 7" id="KW-0813">Transport</keyword>
<feature type="transmembrane region" description="Helical" evidence="7">
    <location>
        <begin position="12"/>
        <end position="30"/>
    </location>
</feature>
<evidence type="ECO:0000256" key="2">
    <source>
        <dbReference type="ARBA" id="ARBA00022448"/>
    </source>
</evidence>
<dbReference type="Pfam" id="PF19300">
    <property type="entry name" value="BPD_transp_1_N"/>
    <property type="match status" value="1"/>
</dbReference>
<feature type="transmembrane region" description="Helical" evidence="7">
    <location>
        <begin position="133"/>
        <end position="156"/>
    </location>
</feature>
<keyword evidence="4 7" id="KW-0812">Transmembrane</keyword>
<evidence type="ECO:0000256" key="7">
    <source>
        <dbReference type="RuleBase" id="RU363032"/>
    </source>
</evidence>
<dbReference type="RefSeq" id="WP_132510780.1">
    <property type="nucleotide sequence ID" value="NZ_SMKP01000059.1"/>
</dbReference>
<dbReference type="SUPFAM" id="SSF161098">
    <property type="entry name" value="MetI-like"/>
    <property type="match status" value="1"/>
</dbReference>
<comment type="similarity">
    <text evidence="7">Belongs to the binding-protein-dependent transport system permease family.</text>
</comment>
<keyword evidence="6 7" id="KW-0472">Membrane</keyword>
<dbReference type="GO" id="GO:0005886">
    <property type="term" value="C:plasma membrane"/>
    <property type="evidence" value="ECO:0007669"/>
    <property type="project" value="UniProtKB-SubCell"/>
</dbReference>
<dbReference type="Gene3D" id="1.10.3720.10">
    <property type="entry name" value="MetI-like"/>
    <property type="match status" value="1"/>
</dbReference>
<evidence type="ECO:0000256" key="4">
    <source>
        <dbReference type="ARBA" id="ARBA00022692"/>
    </source>
</evidence>
<feature type="transmembrane region" description="Helical" evidence="7">
    <location>
        <begin position="230"/>
        <end position="252"/>
    </location>
</feature>
<keyword evidence="10" id="KW-1185">Reference proteome</keyword>
<feature type="domain" description="ABC transmembrane type-1" evidence="8">
    <location>
        <begin position="95"/>
        <end position="291"/>
    </location>
</feature>
<dbReference type="Pfam" id="PF00528">
    <property type="entry name" value="BPD_transp_1"/>
    <property type="match status" value="1"/>
</dbReference>
<evidence type="ECO:0000313" key="9">
    <source>
        <dbReference type="EMBL" id="TDD19328.1"/>
    </source>
</evidence>
<reference evidence="9 10" key="1">
    <citation type="submission" date="2019-03" db="EMBL/GenBank/DDBJ databases">
        <title>Draft genome sequences of novel Actinobacteria.</title>
        <authorList>
            <person name="Sahin N."/>
            <person name="Ay H."/>
            <person name="Saygin H."/>
        </authorList>
    </citation>
    <scope>NUCLEOTIDE SEQUENCE [LARGE SCALE GENOMIC DNA]</scope>
    <source>
        <strain evidence="9 10">KC712</strain>
    </source>
</reference>
<dbReference type="EMBL" id="SMKP01000059">
    <property type="protein sequence ID" value="TDD19328.1"/>
    <property type="molecule type" value="Genomic_DNA"/>
</dbReference>
<evidence type="ECO:0000256" key="1">
    <source>
        <dbReference type="ARBA" id="ARBA00004651"/>
    </source>
</evidence>
<dbReference type="PROSITE" id="PS50928">
    <property type="entry name" value="ABC_TM1"/>
    <property type="match status" value="1"/>
</dbReference>
<dbReference type="InterPro" id="IPR000515">
    <property type="entry name" value="MetI-like"/>
</dbReference>